<dbReference type="PANTHER" id="PTHR43739">
    <property type="entry name" value="XYLOGLUCANASE (EUROFUNG)"/>
    <property type="match status" value="1"/>
</dbReference>
<dbReference type="PANTHER" id="PTHR43739:SF5">
    <property type="entry name" value="EXO-ALPHA-SIALIDASE"/>
    <property type="match status" value="1"/>
</dbReference>
<dbReference type="Pfam" id="PF15902">
    <property type="entry name" value="Sortilin-Vps10"/>
    <property type="match status" value="1"/>
</dbReference>
<dbReference type="SUPFAM" id="SSF110296">
    <property type="entry name" value="Oligoxyloglucan reducing end-specific cellobiohydrolase"/>
    <property type="match status" value="1"/>
</dbReference>
<dbReference type="GO" id="GO:0010411">
    <property type="term" value="P:xyloglucan metabolic process"/>
    <property type="evidence" value="ECO:0007669"/>
    <property type="project" value="TreeGrafter"/>
</dbReference>
<feature type="region of interest" description="Disordered" evidence="2">
    <location>
        <begin position="494"/>
        <end position="518"/>
    </location>
</feature>
<dbReference type="OrthoDB" id="290345at2"/>
<dbReference type="EMBL" id="CP036434">
    <property type="protein sequence ID" value="QDV08271.1"/>
    <property type="molecule type" value="Genomic_DNA"/>
</dbReference>
<dbReference type="SUPFAM" id="SSF50939">
    <property type="entry name" value="Sialidases"/>
    <property type="match status" value="1"/>
</dbReference>
<evidence type="ECO:0000256" key="2">
    <source>
        <dbReference type="SAM" id="MobiDB-lite"/>
    </source>
</evidence>
<dbReference type="InterPro" id="IPR036278">
    <property type="entry name" value="Sialidase_sf"/>
</dbReference>
<feature type="domain" description="Sortilin N-terminal" evidence="3">
    <location>
        <begin position="550"/>
        <end position="661"/>
    </location>
</feature>
<dbReference type="Gene3D" id="2.130.10.10">
    <property type="entry name" value="YVTN repeat-like/Quinoprotein amine dehydrogenase"/>
    <property type="match status" value="4"/>
</dbReference>
<name>A0A518EW09_9BACT</name>
<protein>
    <submittedName>
        <fullName evidence="4">Dispase autolysis-inducing protein</fullName>
    </submittedName>
</protein>
<dbReference type="InterPro" id="IPR031778">
    <property type="entry name" value="Sortilin_N"/>
</dbReference>
<accession>A0A518EW09</accession>
<dbReference type="RefSeq" id="WP_145200620.1">
    <property type="nucleotide sequence ID" value="NZ_CP036434.1"/>
</dbReference>
<dbReference type="InterPro" id="IPR015943">
    <property type="entry name" value="WD40/YVTN_repeat-like_dom_sf"/>
</dbReference>
<evidence type="ECO:0000256" key="1">
    <source>
        <dbReference type="ARBA" id="ARBA00022737"/>
    </source>
</evidence>
<proteinExistence type="predicted"/>
<reference evidence="4 5" key="1">
    <citation type="submission" date="2019-02" db="EMBL/GenBank/DDBJ databases">
        <title>Deep-cultivation of Planctomycetes and their phenomic and genomic characterization uncovers novel biology.</title>
        <authorList>
            <person name="Wiegand S."/>
            <person name="Jogler M."/>
            <person name="Boedeker C."/>
            <person name="Pinto D."/>
            <person name="Vollmers J."/>
            <person name="Rivas-Marin E."/>
            <person name="Kohn T."/>
            <person name="Peeters S.H."/>
            <person name="Heuer A."/>
            <person name="Rast P."/>
            <person name="Oberbeckmann S."/>
            <person name="Bunk B."/>
            <person name="Jeske O."/>
            <person name="Meyerdierks A."/>
            <person name="Storesund J.E."/>
            <person name="Kallscheuer N."/>
            <person name="Luecker S."/>
            <person name="Lage O.M."/>
            <person name="Pohl T."/>
            <person name="Merkel B.J."/>
            <person name="Hornburger P."/>
            <person name="Mueller R.-W."/>
            <person name="Bruemmer F."/>
            <person name="Labrenz M."/>
            <person name="Spormann A.M."/>
            <person name="Op den Camp H."/>
            <person name="Overmann J."/>
            <person name="Amann R."/>
            <person name="Jetten M.S.M."/>
            <person name="Mascher T."/>
            <person name="Medema M.H."/>
            <person name="Devos D.P."/>
            <person name="Kaster A.-K."/>
            <person name="Ovreas L."/>
            <person name="Rohde M."/>
            <person name="Galperin M.Y."/>
            <person name="Jogler C."/>
        </authorList>
    </citation>
    <scope>NUCLEOTIDE SEQUENCE [LARGE SCALE GENOMIC DNA]</scope>
    <source>
        <strain evidence="4 5">Poly30</strain>
    </source>
</reference>
<sequence>MALPSLMTACCLLTALAPSSQEPEPVTGGAARIAAWEQHSAMTAALPEDAPAWRALGPKNCGGRIEAVDSPRGKPGVIYAGVGSGGVWKSVNGGLSWKHVFANESTFAIGDVTVDPNDENTVWVGTGEAHLGGMSYDGTGVFRSIDGGETWENRGLVDSARIGKVLIDPRNSKCVHVAVIGPRRGAYEGRGVHVSRDGGATWEQTLFAGDEVGIIDLARDPFDPDRLWAAAWDRTRRGEGGVFRSNDGGATWKKLEGGLLTGNDVGRVAVAASAAREGVVYALMVDHSPPGEGRYDVGGALYRSDDGGDSWARTSKEYVDTYVGWDFCDVIASPDDADQVYVCGFRLMVSQDGGVTFQRGGEKVFRLQDHPGQGMHLDMHDLWIDPGNPDRILLGTDGGLYVSMDRAKSWLHLNNLPIAEFYTVYLDGAEPFGIWGGTQDNASLTAPSTASLEDALPDDWTYVFLDPWDGGDGFSTFPDPSGDGTVYYEQQNGEMRRKSPGAPLRWGRESGQRITPRAGEGEPALRFAWNTPFFPSRHGENVLYCAAQGVYRSTDRGDGWKPISEDLTGGHGSVTALAESPLDPSRLAAGAGRGHVSVTTDGGESWTNVGPNLPRNGLLRLALSPHDPERIHACLSGMGMSDVRPYLYVTEDFGATWSWLGEALPHAGVNVVLEDPAQDGTLYAGTDLGVYTSRDGGKSWNSLSKGFPTAPVLDLALHSKSQTLVAVTHGLSAFALELP</sequence>
<dbReference type="AlphaFoldDB" id="A0A518EW09"/>
<keyword evidence="1" id="KW-0677">Repeat</keyword>
<evidence type="ECO:0000259" key="3">
    <source>
        <dbReference type="Pfam" id="PF15902"/>
    </source>
</evidence>
<organism evidence="4 5">
    <name type="scientific">Saltatorellus ferox</name>
    <dbReference type="NCBI Taxonomy" id="2528018"/>
    <lineage>
        <taxon>Bacteria</taxon>
        <taxon>Pseudomonadati</taxon>
        <taxon>Planctomycetota</taxon>
        <taxon>Planctomycetia</taxon>
        <taxon>Planctomycetia incertae sedis</taxon>
        <taxon>Saltatorellus</taxon>
    </lineage>
</organism>
<dbReference type="InterPro" id="IPR052025">
    <property type="entry name" value="Xyloglucanase_GH74"/>
</dbReference>
<evidence type="ECO:0000313" key="5">
    <source>
        <dbReference type="Proteomes" id="UP000320390"/>
    </source>
</evidence>
<dbReference type="CDD" id="cd15482">
    <property type="entry name" value="Sialidase_non-viral"/>
    <property type="match status" value="2"/>
</dbReference>
<keyword evidence="5" id="KW-1185">Reference proteome</keyword>
<evidence type="ECO:0000313" key="4">
    <source>
        <dbReference type="EMBL" id="QDV08271.1"/>
    </source>
</evidence>
<gene>
    <name evidence="4" type="primary">daip</name>
    <name evidence="4" type="ORF">Poly30_38080</name>
</gene>
<dbReference type="Proteomes" id="UP000320390">
    <property type="component" value="Chromosome"/>
</dbReference>